<comment type="similarity">
    <text evidence="1">Belongs to the glycosyltransferase 2 family.</text>
</comment>
<dbReference type="InterPro" id="IPR001173">
    <property type="entry name" value="Glyco_trans_2-like"/>
</dbReference>
<dbReference type="EMBL" id="SBLB01000003">
    <property type="protein sequence ID" value="RYC69699.1"/>
    <property type="molecule type" value="Genomic_DNA"/>
</dbReference>
<proteinExistence type="inferred from homology"/>
<organism evidence="5 6">
    <name type="scientific">Spirosoma sordidisoli</name>
    <dbReference type="NCBI Taxonomy" id="2502893"/>
    <lineage>
        <taxon>Bacteria</taxon>
        <taxon>Pseudomonadati</taxon>
        <taxon>Bacteroidota</taxon>
        <taxon>Cytophagia</taxon>
        <taxon>Cytophagales</taxon>
        <taxon>Cytophagaceae</taxon>
        <taxon>Spirosoma</taxon>
    </lineage>
</organism>
<accession>A0A4Q2US85</accession>
<dbReference type="Proteomes" id="UP000290407">
    <property type="component" value="Unassembled WGS sequence"/>
</dbReference>
<reference evidence="5 6" key="1">
    <citation type="submission" date="2019-01" db="EMBL/GenBank/DDBJ databases">
        <title>Spirosoma flava sp. nov., a propanil-degrading bacterium isolated from herbicide-contaminated soil.</title>
        <authorList>
            <person name="Zhang L."/>
            <person name="Jiang J.-D."/>
        </authorList>
    </citation>
    <scope>NUCLEOTIDE SEQUENCE [LARGE SCALE GENOMIC DNA]</scope>
    <source>
        <strain evidence="5 6">TY50</strain>
    </source>
</reference>
<dbReference type="Pfam" id="PF00535">
    <property type="entry name" value="Glycos_transf_2"/>
    <property type="match status" value="1"/>
</dbReference>
<evidence type="ECO:0000313" key="6">
    <source>
        <dbReference type="Proteomes" id="UP000290407"/>
    </source>
</evidence>
<name>A0A4Q2US85_9BACT</name>
<dbReference type="AlphaFoldDB" id="A0A4Q2US85"/>
<dbReference type="PANTHER" id="PTHR43179:SF12">
    <property type="entry name" value="GALACTOFURANOSYLTRANSFERASE GLFT2"/>
    <property type="match status" value="1"/>
</dbReference>
<evidence type="ECO:0000256" key="1">
    <source>
        <dbReference type="ARBA" id="ARBA00006739"/>
    </source>
</evidence>
<feature type="domain" description="Glycosyltransferase 2-like" evidence="4">
    <location>
        <begin position="4"/>
        <end position="133"/>
    </location>
</feature>
<dbReference type="InterPro" id="IPR029044">
    <property type="entry name" value="Nucleotide-diphossugar_trans"/>
</dbReference>
<keyword evidence="3 5" id="KW-0808">Transferase</keyword>
<keyword evidence="6" id="KW-1185">Reference proteome</keyword>
<evidence type="ECO:0000256" key="2">
    <source>
        <dbReference type="ARBA" id="ARBA00022676"/>
    </source>
</evidence>
<dbReference type="PANTHER" id="PTHR43179">
    <property type="entry name" value="RHAMNOSYLTRANSFERASE WBBL"/>
    <property type="match status" value="1"/>
</dbReference>
<dbReference type="SUPFAM" id="SSF53448">
    <property type="entry name" value="Nucleotide-diphospho-sugar transferases"/>
    <property type="match status" value="1"/>
</dbReference>
<dbReference type="GO" id="GO:0016757">
    <property type="term" value="F:glycosyltransferase activity"/>
    <property type="evidence" value="ECO:0007669"/>
    <property type="project" value="UniProtKB-KW"/>
</dbReference>
<sequence>MIYIIIPVHNRKAYTQQCLASLYRQTYAYFTVVVVDDGSTDGTSAMIQAEFPEVVVLSGTGSLWWAGATNLGIQYALDRMPADADAFVLTLNDDTQVPPDYLTSLVHAWQNHKPCVVGSISVNIHQPDQLLYAGTRLNWFTARFTDLARTTYRNQLSQLKATNQHAIDSDSLPGRGMLIHRSVISTVGLFDAHHFPQYLADLDFSIRARRAGFPLWVSVNSLVYEHTETTGLSMDRARSWRSFWDSLFSVRSPVQLRIRYHFARLHAPNVPLFLMADLGRILGGYLVRRLRR</sequence>
<evidence type="ECO:0000256" key="3">
    <source>
        <dbReference type="ARBA" id="ARBA00022679"/>
    </source>
</evidence>
<comment type="caution">
    <text evidence="5">The sequence shown here is derived from an EMBL/GenBank/DDBJ whole genome shotgun (WGS) entry which is preliminary data.</text>
</comment>
<gene>
    <name evidence="5" type="ORF">EQG79_13960</name>
</gene>
<dbReference type="RefSeq" id="WP_129601977.1">
    <property type="nucleotide sequence ID" value="NZ_SBLB01000003.1"/>
</dbReference>
<keyword evidence="2" id="KW-0328">Glycosyltransferase</keyword>
<evidence type="ECO:0000313" key="5">
    <source>
        <dbReference type="EMBL" id="RYC69699.1"/>
    </source>
</evidence>
<protein>
    <submittedName>
        <fullName evidence="5">Glycosyltransferase family 2 protein</fullName>
    </submittedName>
</protein>
<evidence type="ECO:0000259" key="4">
    <source>
        <dbReference type="Pfam" id="PF00535"/>
    </source>
</evidence>
<dbReference type="Gene3D" id="3.90.550.10">
    <property type="entry name" value="Spore Coat Polysaccharide Biosynthesis Protein SpsA, Chain A"/>
    <property type="match status" value="1"/>
</dbReference>